<dbReference type="InterPro" id="IPR046887">
    <property type="entry name" value="RsmE_PUA-like"/>
</dbReference>
<comment type="similarity">
    <text evidence="2 10">Belongs to the RNA methyltransferase RsmE family.</text>
</comment>
<evidence type="ECO:0000256" key="6">
    <source>
        <dbReference type="ARBA" id="ARBA00022679"/>
    </source>
</evidence>
<comment type="subcellular location">
    <subcellularLocation>
        <location evidence="1 10">Cytoplasm</location>
    </subcellularLocation>
</comment>
<dbReference type="GO" id="GO:0070475">
    <property type="term" value="P:rRNA base methylation"/>
    <property type="evidence" value="ECO:0007669"/>
    <property type="project" value="TreeGrafter"/>
</dbReference>
<dbReference type="CDD" id="cd18084">
    <property type="entry name" value="RsmE-like"/>
    <property type="match status" value="1"/>
</dbReference>
<evidence type="ECO:0000256" key="2">
    <source>
        <dbReference type="ARBA" id="ARBA00005528"/>
    </source>
</evidence>
<reference evidence="13 14" key="1">
    <citation type="submission" date="2015-10" db="EMBL/GenBank/DDBJ databases">
        <title>Candidatus Desulfofervidus auxilii, a hydrogenotrophic sulfate-reducing bacterium involved in the thermophilic anaerobic oxidation of methane.</title>
        <authorList>
            <person name="Krukenberg V."/>
            <person name="Richter M."/>
            <person name="Wegener G."/>
        </authorList>
    </citation>
    <scope>NUCLEOTIDE SEQUENCE [LARGE SCALE GENOMIC DNA]</scope>
    <source>
        <strain evidence="13 14">HS1</strain>
    </source>
</reference>
<dbReference type="PANTHER" id="PTHR30027">
    <property type="entry name" value="RIBOSOMAL RNA SMALL SUBUNIT METHYLTRANSFERASE E"/>
    <property type="match status" value="1"/>
</dbReference>
<dbReference type="Proteomes" id="UP000070560">
    <property type="component" value="Chromosome"/>
</dbReference>
<name>A0A7U4QLF4_DESA2</name>
<evidence type="ECO:0000313" key="13">
    <source>
        <dbReference type="EMBL" id="AMM41509.1"/>
    </source>
</evidence>
<dbReference type="OrthoDB" id="9815641at2"/>
<keyword evidence="4 10" id="KW-0698">rRNA processing</keyword>
<dbReference type="EMBL" id="CP013015">
    <property type="protein sequence ID" value="AMM41509.1"/>
    <property type="molecule type" value="Genomic_DNA"/>
</dbReference>
<keyword evidence="7 10" id="KW-0949">S-adenosyl-L-methionine</keyword>
<keyword evidence="6 10" id="KW-0808">Transferase</keyword>
<evidence type="ECO:0000256" key="7">
    <source>
        <dbReference type="ARBA" id="ARBA00022691"/>
    </source>
</evidence>
<dbReference type="InterPro" id="IPR029026">
    <property type="entry name" value="tRNA_m1G_MTases_N"/>
</dbReference>
<dbReference type="NCBIfam" id="TIGR00046">
    <property type="entry name" value="RsmE family RNA methyltransferase"/>
    <property type="match status" value="1"/>
</dbReference>
<dbReference type="InterPro" id="IPR006700">
    <property type="entry name" value="RsmE"/>
</dbReference>
<dbReference type="Gene3D" id="3.40.1280.10">
    <property type="match status" value="1"/>
</dbReference>
<protein>
    <recommendedName>
        <fullName evidence="10">Ribosomal RNA small subunit methyltransferase E</fullName>
        <ecNumber evidence="10">2.1.1.193</ecNumber>
    </recommendedName>
</protein>
<keyword evidence="5 10" id="KW-0489">Methyltransferase</keyword>
<evidence type="ECO:0000256" key="10">
    <source>
        <dbReference type="PIRNR" id="PIRNR015601"/>
    </source>
</evidence>
<sequence length="244" mass="27650">MGMHAILRRFYLPKEKIDREAVITGDELHYLRDVLRLKIGDKIEITNGVGHLYHGFLSSIGKTRALVRIEKRIFTSPPKVKIYLCPAFLKTKAMDLIIQKATELGTWGLYVCLTDYTVPILKNKEKKIMRWKKIAISALKQSGNNYLPQIGIMSFKEAISKAKGLKLIAIGPREGKATPVISYLNSSSREIWICIGPEGGFTDEEIWWAKQNRFIPVSLSPYILRSETAAVAVLSIVHAYYNCH</sequence>
<comment type="catalytic activity">
    <reaction evidence="9 10">
        <text>uridine(1498) in 16S rRNA + S-adenosyl-L-methionine = N(3)-methyluridine(1498) in 16S rRNA + S-adenosyl-L-homocysteine + H(+)</text>
        <dbReference type="Rhea" id="RHEA:42920"/>
        <dbReference type="Rhea" id="RHEA-COMP:10283"/>
        <dbReference type="Rhea" id="RHEA-COMP:10284"/>
        <dbReference type="ChEBI" id="CHEBI:15378"/>
        <dbReference type="ChEBI" id="CHEBI:57856"/>
        <dbReference type="ChEBI" id="CHEBI:59789"/>
        <dbReference type="ChEBI" id="CHEBI:65315"/>
        <dbReference type="ChEBI" id="CHEBI:74502"/>
        <dbReference type="EC" id="2.1.1.193"/>
    </reaction>
</comment>
<gene>
    <name evidence="13" type="ORF">HS1_001715</name>
</gene>
<evidence type="ECO:0000259" key="11">
    <source>
        <dbReference type="Pfam" id="PF04452"/>
    </source>
</evidence>
<dbReference type="InterPro" id="IPR046886">
    <property type="entry name" value="RsmE_MTase_dom"/>
</dbReference>
<keyword evidence="14" id="KW-1185">Reference proteome</keyword>
<proteinExistence type="inferred from homology"/>
<feature type="domain" description="Ribosomal RNA small subunit methyltransferase E PUA-like" evidence="12">
    <location>
        <begin position="23"/>
        <end position="70"/>
    </location>
</feature>
<dbReference type="PANTHER" id="PTHR30027:SF3">
    <property type="entry name" value="16S RRNA (URACIL(1498)-N(3))-METHYLTRANSFERASE"/>
    <property type="match status" value="1"/>
</dbReference>
<keyword evidence="3 10" id="KW-0963">Cytoplasm</keyword>
<evidence type="ECO:0000256" key="5">
    <source>
        <dbReference type="ARBA" id="ARBA00022603"/>
    </source>
</evidence>
<dbReference type="KEGG" id="daw:HS1_001715"/>
<dbReference type="GO" id="GO:0005737">
    <property type="term" value="C:cytoplasm"/>
    <property type="evidence" value="ECO:0007669"/>
    <property type="project" value="UniProtKB-SubCell"/>
</dbReference>
<evidence type="ECO:0000256" key="1">
    <source>
        <dbReference type="ARBA" id="ARBA00004496"/>
    </source>
</evidence>
<dbReference type="InterPro" id="IPR015947">
    <property type="entry name" value="PUA-like_sf"/>
</dbReference>
<evidence type="ECO:0000259" key="12">
    <source>
        <dbReference type="Pfam" id="PF20260"/>
    </source>
</evidence>
<dbReference type="Pfam" id="PF04452">
    <property type="entry name" value="Methyltrans_RNA"/>
    <property type="match status" value="1"/>
</dbReference>
<dbReference type="InterPro" id="IPR029028">
    <property type="entry name" value="Alpha/beta_knot_MTases"/>
</dbReference>
<feature type="domain" description="Ribosomal RNA small subunit methyltransferase E methyltransferase" evidence="11">
    <location>
        <begin position="79"/>
        <end position="237"/>
    </location>
</feature>
<evidence type="ECO:0000256" key="8">
    <source>
        <dbReference type="ARBA" id="ARBA00025699"/>
    </source>
</evidence>
<dbReference type="Pfam" id="PF20260">
    <property type="entry name" value="PUA_4"/>
    <property type="match status" value="1"/>
</dbReference>
<dbReference type="EC" id="2.1.1.193" evidence="10"/>
<comment type="function">
    <text evidence="8 10">Specifically methylates the N3 position of the uracil ring of uridine 1498 (m3U1498) in 16S rRNA. Acts on the fully assembled 30S ribosomal subunit.</text>
</comment>
<accession>A0A7U4QLF4</accession>
<organism evidence="13 14">
    <name type="scientific">Desulfofervidus auxilii</name>
    <dbReference type="NCBI Taxonomy" id="1621989"/>
    <lineage>
        <taxon>Bacteria</taxon>
        <taxon>Pseudomonadati</taxon>
        <taxon>Thermodesulfobacteriota</taxon>
        <taxon>Candidatus Desulfofervidia</taxon>
        <taxon>Candidatus Desulfofervidales</taxon>
        <taxon>Candidatus Desulfofervidaceae</taxon>
        <taxon>Candidatus Desulfofervidus</taxon>
    </lineage>
</organism>
<evidence type="ECO:0000256" key="9">
    <source>
        <dbReference type="ARBA" id="ARBA00047944"/>
    </source>
</evidence>
<dbReference type="GO" id="GO:0070042">
    <property type="term" value="F:rRNA (uridine-N3-)-methyltransferase activity"/>
    <property type="evidence" value="ECO:0007669"/>
    <property type="project" value="TreeGrafter"/>
</dbReference>
<dbReference type="SUPFAM" id="SSF75217">
    <property type="entry name" value="alpha/beta knot"/>
    <property type="match status" value="1"/>
</dbReference>
<evidence type="ECO:0000313" key="14">
    <source>
        <dbReference type="Proteomes" id="UP000070560"/>
    </source>
</evidence>
<evidence type="ECO:0000256" key="3">
    <source>
        <dbReference type="ARBA" id="ARBA00022490"/>
    </source>
</evidence>
<dbReference type="SUPFAM" id="SSF88697">
    <property type="entry name" value="PUA domain-like"/>
    <property type="match status" value="1"/>
</dbReference>
<dbReference type="PIRSF" id="PIRSF015601">
    <property type="entry name" value="MTase_slr0722"/>
    <property type="match status" value="1"/>
</dbReference>
<evidence type="ECO:0000256" key="4">
    <source>
        <dbReference type="ARBA" id="ARBA00022552"/>
    </source>
</evidence>
<dbReference type="AlphaFoldDB" id="A0A7U4QLF4"/>